<sequence length="296" mass="32938">MSTSQTSTNMFDADSTVKIRTFCSSNDHSRKTLPGSLQYIHLYSSKARAEFAAANSNVSDGFDHGFVYIESPGKAYVRWRNIAGEIQFCGSGAYALAWHMLKDETVTQVSLHTIHRTLIAESSGKSNADSGAISTNPSIKGLNTASCYLSIPSFHPVEVTHFSTKTIIEGLEEAGHLYVDCTSGIYLLQLNDSETLTDTTWLASKIEQLSSLDIHGFCAFNWDSETSSGKLRYFVPWHGRDEDYVTGSIQQYLTSLVHDKYGAQTQYWQQISSSSGRLLSEYRDSHIRLSGQCEQY</sequence>
<dbReference type="SUPFAM" id="SSF54506">
    <property type="entry name" value="Diaminopimelate epimerase-like"/>
    <property type="match status" value="1"/>
</dbReference>
<comment type="similarity">
    <text evidence="1">Belongs to the PhzF family.</text>
</comment>
<evidence type="ECO:0000256" key="1">
    <source>
        <dbReference type="ARBA" id="ARBA00008270"/>
    </source>
</evidence>
<dbReference type="Gene3D" id="3.10.310.10">
    <property type="entry name" value="Diaminopimelate Epimerase, Chain A, domain 1"/>
    <property type="match status" value="2"/>
</dbReference>
<accession>A0ABS7E745</accession>
<dbReference type="Pfam" id="PF02567">
    <property type="entry name" value="PhzC-PhzF"/>
    <property type="match status" value="1"/>
</dbReference>
<evidence type="ECO:0000313" key="4">
    <source>
        <dbReference type="Proteomes" id="UP001195963"/>
    </source>
</evidence>
<dbReference type="EMBL" id="JAHZST010000014">
    <property type="protein sequence ID" value="MBW8185492.1"/>
    <property type="molecule type" value="Genomic_DNA"/>
</dbReference>
<dbReference type="InterPro" id="IPR003719">
    <property type="entry name" value="Phenazine_PhzF-like"/>
</dbReference>
<dbReference type="Proteomes" id="UP001195963">
    <property type="component" value="Unassembled WGS sequence"/>
</dbReference>
<evidence type="ECO:0000313" key="3">
    <source>
        <dbReference type="EMBL" id="MBW8185492.1"/>
    </source>
</evidence>
<reference evidence="3 4" key="1">
    <citation type="submission" date="2021-07" db="EMBL/GenBank/DDBJ databases">
        <title>Shewanella sp. nov, isolated from SCS.</title>
        <authorList>
            <person name="Cao W.R."/>
        </authorList>
    </citation>
    <scope>NUCLEOTIDE SEQUENCE [LARGE SCALE GENOMIC DNA]</scope>
    <source>
        <strain evidence="3 4">NR704-98</strain>
    </source>
</reference>
<proteinExistence type="inferred from homology"/>
<organism evidence="3 4">
    <name type="scientific">Shewanella nanhaiensis</name>
    <dbReference type="NCBI Taxonomy" id="2864872"/>
    <lineage>
        <taxon>Bacteria</taxon>
        <taxon>Pseudomonadati</taxon>
        <taxon>Pseudomonadota</taxon>
        <taxon>Gammaproteobacteria</taxon>
        <taxon>Alteromonadales</taxon>
        <taxon>Shewanellaceae</taxon>
        <taxon>Shewanella</taxon>
    </lineage>
</organism>
<keyword evidence="2" id="KW-0413">Isomerase</keyword>
<comment type="caution">
    <text evidence="3">The sequence shown here is derived from an EMBL/GenBank/DDBJ whole genome shotgun (WGS) entry which is preliminary data.</text>
</comment>
<gene>
    <name evidence="3" type="ORF">K0625_17720</name>
</gene>
<dbReference type="PANTHER" id="PTHR13774:SF17">
    <property type="entry name" value="PHENAZINE BIOSYNTHESIS-LIKE DOMAIN-CONTAINING PROTEIN"/>
    <property type="match status" value="1"/>
</dbReference>
<dbReference type="PANTHER" id="PTHR13774">
    <property type="entry name" value="PHENAZINE BIOSYNTHESIS PROTEIN"/>
    <property type="match status" value="1"/>
</dbReference>
<evidence type="ECO:0000256" key="2">
    <source>
        <dbReference type="ARBA" id="ARBA00023235"/>
    </source>
</evidence>
<keyword evidence="4" id="KW-1185">Reference proteome</keyword>
<name>A0ABS7E745_9GAMM</name>
<dbReference type="RefSeq" id="WP_220110911.1">
    <property type="nucleotide sequence ID" value="NZ_JAHZST010000014.1"/>
</dbReference>
<protein>
    <submittedName>
        <fullName evidence="3">PhzF family phenazine biosynthesis protein</fullName>
    </submittedName>
</protein>